<dbReference type="SUPFAM" id="SSF88946">
    <property type="entry name" value="Sigma2 domain of RNA polymerase sigma factors"/>
    <property type="match status" value="1"/>
</dbReference>
<dbReference type="OrthoDB" id="9794508at2"/>
<keyword evidence="8" id="KW-1185">Reference proteome</keyword>
<dbReference type="SUPFAM" id="SSF88659">
    <property type="entry name" value="Sigma3 and sigma4 domains of RNA polymerase sigma factors"/>
    <property type="match status" value="1"/>
</dbReference>
<keyword evidence="3" id="KW-0731">Sigma factor</keyword>
<dbReference type="PANTHER" id="PTHR43133">
    <property type="entry name" value="RNA POLYMERASE ECF-TYPE SIGMA FACTO"/>
    <property type="match status" value="1"/>
</dbReference>
<evidence type="ECO:0000313" key="7">
    <source>
        <dbReference type="EMBL" id="OIU72778.1"/>
    </source>
</evidence>
<dbReference type="InterPro" id="IPR014284">
    <property type="entry name" value="RNA_pol_sigma-70_dom"/>
</dbReference>
<protein>
    <recommendedName>
        <fullName evidence="9">RNA polymerase sigma factor</fullName>
    </recommendedName>
</protein>
<dbReference type="PANTHER" id="PTHR43133:SF60">
    <property type="entry name" value="RNA POLYMERASE SIGMA FACTOR SIGV"/>
    <property type="match status" value="1"/>
</dbReference>
<dbReference type="InterPro" id="IPR036388">
    <property type="entry name" value="WH-like_DNA-bd_sf"/>
</dbReference>
<dbReference type="InterPro" id="IPR013324">
    <property type="entry name" value="RNA_pol_sigma_r3/r4-like"/>
</dbReference>
<evidence type="ECO:0000259" key="5">
    <source>
        <dbReference type="Pfam" id="PF04542"/>
    </source>
</evidence>
<dbReference type="NCBIfam" id="NF006930">
    <property type="entry name" value="PRK09415.1"/>
    <property type="match status" value="1"/>
</dbReference>
<dbReference type="InterPro" id="IPR013325">
    <property type="entry name" value="RNA_pol_sigma_r2"/>
</dbReference>
<evidence type="ECO:0000259" key="6">
    <source>
        <dbReference type="Pfam" id="PF08281"/>
    </source>
</evidence>
<dbReference type="InterPro" id="IPR007627">
    <property type="entry name" value="RNA_pol_sigma70_r2"/>
</dbReference>
<evidence type="ECO:0000256" key="3">
    <source>
        <dbReference type="ARBA" id="ARBA00023082"/>
    </source>
</evidence>
<comment type="similarity">
    <text evidence="1">Belongs to the sigma-70 factor family. ECF subfamily.</text>
</comment>
<reference evidence="7 8" key="1">
    <citation type="submission" date="2016-09" db="EMBL/GenBank/DDBJ databases">
        <title>Bacillus aquimaris SAMM genome sequence reveals colonization and biosurfactant production capacities.</title>
        <authorList>
            <person name="Waghmode S.R."/>
            <person name="Suryavanshi M.V."/>
        </authorList>
    </citation>
    <scope>NUCLEOTIDE SEQUENCE [LARGE SCALE GENOMIC DNA]</scope>
    <source>
        <strain evidence="7 8">SAMM</strain>
    </source>
</reference>
<evidence type="ECO:0000256" key="4">
    <source>
        <dbReference type="ARBA" id="ARBA00023163"/>
    </source>
</evidence>
<dbReference type="GO" id="GO:0003677">
    <property type="term" value="F:DNA binding"/>
    <property type="evidence" value="ECO:0007669"/>
    <property type="project" value="InterPro"/>
</dbReference>
<dbReference type="Gene3D" id="1.10.1740.10">
    <property type="match status" value="1"/>
</dbReference>
<dbReference type="Pfam" id="PF04542">
    <property type="entry name" value="Sigma70_r2"/>
    <property type="match status" value="1"/>
</dbReference>
<evidence type="ECO:0000256" key="1">
    <source>
        <dbReference type="ARBA" id="ARBA00010641"/>
    </source>
</evidence>
<name>A0A1J6W5F0_9BACI</name>
<proteinExistence type="inferred from homology"/>
<evidence type="ECO:0000256" key="2">
    <source>
        <dbReference type="ARBA" id="ARBA00023015"/>
    </source>
</evidence>
<organism evidence="7 8">
    <name type="scientific">Rossellomorea aquimaris</name>
    <dbReference type="NCBI Taxonomy" id="189382"/>
    <lineage>
        <taxon>Bacteria</taxon>
        <taxon>Bacillati</taxon>
        <taxon>Bacillota</taxon>
        <taxon>Bacilli</taxon>
        <taxon>Bacillales</taxon>
        <taxon>Bacillaceae</taxon>
        <taxon>Rossellomorea</taxon>
    </lineage>
</organism>
<dbReference type="CDD" id="cd06171">
    <property type="entry name" value="Sigma70_r4"/>
    <property type="match status" value="1"/>
</dbReference>
<dbReference type="InterPro" id="IPR013249">
    <property type="entry name" value="RNA_pol_sigma70_r4_t2"/>
</dbReference>
<dbReference type="NCBIfam" id="TIGR02937">
    <property type="entry name" value="sigma70-ECF"/>
    <property type="match status" value="1"/>
</dbReference>
<dbReference type="Proteomes" id="UP000182062">
    <property type="component" value="Unassembled WGS sequence"/>
</dbReference>
<gene>
    <name evidence="7" type="ORF">BHE18_18560</name>
</gene>
<dbReference type="EMBL" id="MINN01000071">
    <property type="protein sequence ID" value="OIU72778.1"/>
    <property type="molecule type" value="Genomic_DNA"/>
</dbReference>
<keyword evidence="4" id="KW-0804">Transcription</keyword>
<evidence type="ECO:0008006" key="9">
    <source>
        <dbReference type="Google" id="ProtNLM"/>
    </source>
</evidence>
<dbReference type="InterPro" id="IPR039425">
    <property type="entry name" value="RNA_pol_sigma-70-like"/>
</dbReference>
<keyword evidence="2" id="KW-0805">Transcription regulation</keyword>
<dbReference type="GO" id="GO:0016987">
    <property type="term" value="F:sigma factor activity"/>
    <property type="evidence" value="ECO:0007669"/>
    <property type="project" value="UniProtKB-KW"/>
</dbReference>
<accession>A0A1J6W5F0</accession>
<dbReference type="Gene3D" id="1.10.10.10">
    <property type="entry name" value="Winged helix-like DNA-binding domain superfamily/Winged helix DNA-binding domain"/>
    <property type="match status" value="1"/>
</dbReference>
<dbReference type="AlphaFoldDB" id="A0A1J6W5F0"/>
<dbReference type="GO" id="GO:0006352">
    <property type="term" value="P:DNA-templated transcription initiation"/>
    <property type="evidence" value="ECO:0007669"/>
    <property type="project" value="InterPro"/>
</dbReference>
<sequence length="193" mass="22690">MERTKAGDFLLENQKAAFPDSSRDLILERAMSEYGNDIYYIVYSYVKDHSLAEDLTQEVFVKVYKKLDSFREESSLKTWIVRMAINHCKDYLRRWDTRMISFTNSINEMVRGKFVTPEQSLIQEETKSELVQNLLSLPVKYREIIFLFYFEEMKLAEIAECMDLNLNTVKTRLAKGRKLLGAAYQNSEVYDNG</sequence>
<dbReference type="Pfam" id="PF08281">
    <property type="entry name" value="Sigma70_r4_2"/>
    <property type="match status" value="1"/>
</dbReference>
<comment type="caution">
    <text evidence="7">The sequence shown here is derived from an EMBL/GenBank/DDBJ whole genome shotgun (WGS) entry which is preliminary data.</text>
</comment>
<feature type="domain" description="RNA polymerase sigma factor 70 region 4 type 2" evidence="6">
    <location>
        <begin position="134"/>
        <end position="180"/>
    </location>
</feature>
<feature type="domain" description="RNA polymerase sigma-70 region 2" evidence="5">
    <location>
        <begin position="32"/>
        <end position="94"/>
    </location>
</feature>
<evidence type="ECO:0000313" key="8">
    <source>
        <dbReference type="Proteomes" id="UP000182062"/>
    </source>
</evidence>